<dbReference type="EMBL" id="LHYF01000001">
    <property type="protein sequence ID" value="KXB07497.1"/>
    <property type="molecule type" value="Genomic_DNA"/>
</dbReference>
<proteinExistence type="predicted"/>
<reference evidence="2 3" key="1">
    <citation type="journal article" date="2016" name="Sci. Rep.">
        <title>Metabolic traits of an uncultured archaeal lineage -MSBL1- from brine pools of the Red Sea.</title>
        <authorList>
            <person name="Mwirichia R."/>
            <person name="Alam I."/>
            <person name="Rashid M."/>
            <person name="Vinu M."/>
            <person name="Ba-Alawi W."/>
            <person name="Anthony Kamau A."/>
            <person name="Kamanda Ngugi D."/>
            <person name="Goker M."/>
            <person name="Klenk H.P."/>
            <person name="Bajic V."/>
            <person name="Stingl U."/>
        </authorList>
    </citation>
    <scope>NUCLEOTIDE SEQUENCE [LARGE SCALE GENOMIC DNA]</scope>
    <source>
        <strain evidence="2">SCGC-AAA382C18</strain>
    </source>
</reference>
<evidence type="ECO:0000259" key="1">
    <source>
        <dbReference type="Pfam" id="PF00884"/>
    </source>
</evidence>
<dbReference type="Proteomes" id="UP000070404">
    <property type="component" value="Unassembled WGS sequence"/>
</dbReference>
<dbReference type="CDD" id="cd16148">
    <property type="entry name" value="sulfatase_like"/>
    <property type="match status" value="1"/>
</dbReference>
<feature type="domain" description="Sulfatase N-terminal" evidence="1">
    <location>
        <begin position="2"/>
        <end position="322"/>
    </location>
</feature>
<evidence type="ECO:0000313" key="2">
    <source>
        <dbReference type="EMBL" id="KXB07497.1"/>
    </source>
</evidence>
<evidence type="ECO:0000313" key="3">
    <source>
        <dbReference type="Proteomes" id="UP000070404"/>
    </source>
</evidence>
<dbReference type="Gene3D" id="3.30.1120.10">
    <property type="match status" value="1"/>
</dbReference>
<gene>
    <name evidence="2" type="ORF">AKJ52_00100</name>
</gene>
<dbReference type="PANTHER" id="PTHR43751:SF3">
    <property type="entry name" value="SULFATASE N-TERMINAL DOMAIN-CONTAINING PROTEIN"/>
    <property type="match status" value="1"/>
</dbReference>
<accession>A0A133VM58</accession>
<dbReference type="AlphaFoldDB" id="A0A133VM58"/>
<comment type="caution">
    <text evidence="2">The sequence shown here is derived from an EMBL/GenBank/DDBJ whole genome shotgun (WGS) entry which is preliminary data.</text>
</comment>
<keyword evidence="3" id="KW-1185">Reference proteome</keyword>
<name>A0A133VM58_9EURY</name>
<dbReference type="PANTHER" id="PTHR43751">
    <property type="entry name" value="SULFATASE"/>
    <property type="match status" value="1"/>
</dbReference>
<dbReference type="InterPro" id="IPR017850">
    <property type="entry name" value="Alkaline_phosphatase_core_sf"/>
</dbReference>
<dbReference type="Gene3D" id="3.40.720.10">
    <property type="entry name" value="Alkaline Phosphatase, subunit A"/>
    <property type="match status" value="1"/>
</dbReference>
<dbReference type="InterPro" id="IPR052701">
    <property type="entry name" value="GAG_Ulvan_Degrading_Sulfatases"/>
</dbReference>
<dbReference type="Pfam" id="PF00884">
    <property type="entry name" value="Sulfatase"/>
    <property type="match status" value="1"/>
</dbReference>
<dbReference type="InterPro" id="IPR000917">
    <property type="entry name" value="Sulfatase_N"/>
</dbReference>
<dbReference type="SUPFAM" id="SSF53649">
    <property type="entry name" value="Alkaline phosphatase-like"/>
    <property type="match status" value="1"/>
</dbReference>
<protein>
    <recommendedName>
        <fullName evidence="1">Sulfatase N-terminal domain-containing protein</fullName>
    </recommendedName>
</protein>
<organism evidence="2 3">
    <name type="scientific">candidate division MSBL1 archaeon SCGC-AAA382C18</name>
    <dbReference type="NCBI Taxonomy" id="1698281"/>
    <lineage>
        <taxon>Archaea</taxon>
        <taxon>Methanobacteriati</taxon>
        <taxon>Methanobacteriota</taxon>
        <taxon>candidate division MSBL1</taxon>
    </lineage>
</organism>
<sequence length="421" mass="48578">MRNIVMVTLESTRADHCGFLGYDRDTTPNMGKMAGEGVCFENAYSPAPRTLSSMISTFTGEPITQYIPCNSEVDFGKNGRMNLERKKTLAEALSERGYTTGAFNPSAYASSYFGFDKGFDHFQDFMFEEGFFDKYVRGGRLNEILRHIRNLIKKEEAFKTWDTYYDEILDWVENVEEPFFLWIFLLDTHFPYLTPGGHRKWTNFLDSYLTTWKLYRCIGEKSVEFSEGDKEKVIGSYDSSIRYADRFLGRVRENLKGLDPVFIVNADHGEAFFERGVFGHFFPYLYEENIRVPWIIYNVDREEDVQKPVSMLDLYPTVMNLSDSNSSSLTLPGEDGGGVVTKDISFREGEQRVGVRLGRWKYIVGQEGSEELYDLENDPNEEKNKAEKNPKLVKEISKISGKYTDMDSEKIYLKNKISDMG</sequence>